<protein>
    <submittedName>
        <fullName evidence="1">Uncharacterized protein</fullName>
    </submittedName>
</protein>
<name>A0ACC2ZWI1_9EURO</name>
<gene>
    <name evidence="1" type="ORF">H2198_008940</name>
</gene>
<reference evidence="1" key="1">
    <citation type="submission" date="2022-10" db="EMBL/GenBank/DDBJ databases">
        <title>Culturing micro-colonial fungi from biological soil crusts in the Mojave desert and describing Neophaeococcomyces mojavensis, and introducing the new genera and species Taxawa tesnikishii.</title>
        <authorList>
            <person name="Kurbessoian T."/>
            <person name="Stajich J.E."/>
        </authorList>
    </citation>
    <scope>NUCLEOTIDE SEQUENCE</scope>
    <source>
        <strain evidence="1">JES_112</strain>
    </source>
</reference>
<accession>A0ACC2ZWI1</accession>
<comment type="caution">
    <text evidence="1">The sequence shown here is derived from an EMBL/GenBank/DDBJ whole genome shotgun (WGS) entry which is preliminary data.</text>
</comment>
<dbReference type="Proteomes" id="UP001172386">
    <property type="component" value="Unassembled WGS sequence"/>
</dbReference>
<keyword evidence="2" id="KW-1185">Reference proteome</keyword>
<dbReference type="EMBL" id="JAPDRQ010000235">
    <property type="protein sequence ID" value="KAJ9651815.1"/>
    <property type="molecule type" value="Genomic_DNA"/>
</dbReference>
<evidence type="ECO:0000313" key="2">
    <source>
        <dbReference type="Proteomes" id="UP001172386"/>
    </source>
</evidence>
<sequence>MDFFRVAAFVPLVATWLELFQIPALIMTILDCVRHNTITSTILDGSNFIWSDWNHLFMLLLILRYYRLVVHILAYLFWYKAIPLLPNPTVTPQNVHVIIPADDPENKDFVRCVTSVLAHNPGFVTVLTASIDIKHKADAALAHLMPAQVRVVVEPMANERHQFTHVFNDLAKDIDSNKDTIVVLIDDHVWWPSPNFLVNLIAPLEDKKVGGVVTNKRVQRERGNSFADSFLNFIACAYLERHKFETTAANAIDGGIFVVSGRTCAVRASIVLRKDFREGLANEHFFGPLNLDDDNYITRFIIQNGWKIKLQNMGYDTLMVTSLSTISGYNKLRGQLLRWAHSQWRSNATTLFRDRAVWTKQPWSFHTIFITWFFNFALPCDALLLYLWHKSNSEWVTIYHILALLWGSKMVKLIPFFWRHPQDLWLFPAYVFFAYFHSFIKLWSVITCWDHSWSGQNLASTSTALVNNDDNDDNDDDDDANKSASAPNPIDSHQSSTYKAPYTKTESSPRRSSIASLVPTTSVLPKESRSQTPVKTEGFTTFNGPSVSPTLTQSSKSMSISSGSSRMSSIGYCLVSTPFASSTSPLATSNPMLHRYGKQSPDETTNGHSPEGSFTTSPDPLIHFRSSSSSTCVSESILFQASCPNNKLSHTYRTPWGDVSTANPHTTPANVRQSQSQTPSPSSSPPKGDFSTASTKTPLDTFNSFANPISPPLTPPQPITLHPVTRATSSTDFDTSLGTIDEVFDPFPSPSRSPLNQMYRNTDAPPNNEQATVPYNPYPTPHSMQTRRSSSIDHLNGTSPTCHHFHRTYHHNSTPLALSPTPIIHKSDTLNTSITNVSSQDLWFRSEPTGYRSGVTKRRRQRHVYNRDFIRGDDCQRVHADGTMLSAESQRFKGVRSCRTPPTNKVPLSYVVPGRPRF</sequence>
<evidence type="ECO:0000313" key="1">
    <source>
        <dbReference type="EMBL" id="KAJ9651815.1"/>
    </source>
</evidence>
<proteinExistence type="predicted"/>
<organism evidence="1 2">
    <name type="scientific">Neophaeococcomyces mojaviensis</name>
    <dbReference type="NCBI Taxonomy" id="3383035"/>
    <lineage>
        <taxon>Eukaryota</taxon>
        <taxon>Fungi</taxon>
        <taxon>Dikarya</taxon>
        <taxon>Ascomycota</taxon>
        <taxon>Pezizomycotina</taxon>
        <taxon>Eurotiomycetes</taxon>
        <taxon>Chaetothyriomycetidae</taxon>
        <taxon>Chaetothyriales</taxon>
        <taxon>Chaetothyriales incertae sedis</taxon>
        <taxon>Neophaeococcomyces</taxon>
    </lineage>
</organism>